<dbReference type="PANTHER" id="PTHR30540:SF79">
    <property type="entry name" value="LOW AFFINITY POTASSIUM TRANSPORT SYSTEM PROTEIN KUP"/>
    <property type="match status" value="1"/>
</dbReference>
<evidence type="ECO:0000256" key="4">
    <source>
        <dbReference type="ARBA" id="ARBA00022475"/>
    </source>
</evidence>
<feature type="transmembrane region" description="Helical" evidence="12">
    <location>
        <begin position="372"/>
        <end position="399"/>
    </location>
</feature>
<sequence>MADPVHKKTEPNGRYLIALSVAALGVVFGDIGTSPLYAVREAFGEHYGLALTEANVLGVLSLIFWSLIVVISLKYLTLVMRADNHGEGGIMALTALVMPSKLRRGHWRYLAVMLGLFGASLLYGDGMITPAISVLSAVEGLEVAAPRLEPFVIPVTVGILLALFLFQSRGTQRVGGLFGPVTLVWFSAIALLGLAQIVRNPYVLTALNPYHAVHFFTANGATGFWVLGSVFLVVTGGEALYADMGHFGRTPIRLTWFFVVLPALLLNYFGQGALLLANPAAVENPFYLMVPGWATYPMIALATAATIIASQAVISGSFSLTRQAMRLGFLPRMTVVQTSSQEIGQVYIPTINWILMFATVGLVLGFRSSSRLAAAYGVGVTTDMVFTTLLFAVVAWSLWKWPRWAVVLLTLGLLGVDLSFWAANIVKVPQGGWFPLVVGAVMLVVMTTWHQGRALLSSVLQKDAFPLERFLETLAASKNPPVRVPGTAVYLTRNADVVPPALLSNLRYNRAVHENVIVVSVETEEIPRVLGSLRAEVRALDLGFTRVVLHYGFMEHPNVPVALYDITELDLDPDDTYFVLGREIVLPEGKLGMPRWREQLFAVLQRNALPATAFFDLPPAQTFEVGHLVRL</sequence>
<dbReference type="GO" id="GO:0005886">
    <property type="term" value="C:plasma membrane"/>
    <property type="evidence" value="ECO:0007669"/>
    <property type="project" value="UniProtKB-SubCell"/>
</dbReference>
<keyword evidence="4 12" id="KW-1003">Cell membrane</keyword>
<dbReference type="InterPro" id="IPR003855">
    <property type="entry name" value="K+_transporter"/>
</dbReference>
<dbReference type="InterPro" id="IPR053952">
    <property type="entry name" value="K_trans_C"/>
</dbReference>
<proteinExistence type="inferred from homology"/>
<keyword evidence="9 12" id="KW-1133">Transmembrane helix</keyword>
<dbReference type="GO" id="GO:0015079">
    <property type="term" value="F:potassium ion transmembrane transporter activity"/>
    <property type="evidence" value="ECO:0007669"/>
    <property type="project" value="UniProtKB-UniRule"/>
</dbReference>
<comment type="catalytic activity">
    <reaction evidence="12">
        <text>K(+)(in) + H(+)(in) = K(+)(out) + H(+)(out)</text>
        <dbReference type="Rhea" id="RHEA:28490"/>
        <dbReference type="ChEBI" id="CHEBI:15378"/>
        <dbReference type="ChEBI" id="CHEBI:29103"/>
    </reaction>
</comment>
<organism evidence="15 16">
    <name type="scientific">Oceanithermus desulfurans NBRC 100063</name>
    <dbReference type="NCBI Taxonomy" id="1227550"/>
    <lineage>
        <taxon>Bacteria</taxon>
        <taxon>Thermotogati</taxon>
        <taxon>Deinococcota</taxon>
        <taxon>Deinococci</taxon>
        <taxon>Thermales</taxon>
        <taxon>Thermaceae</taxon>
        <taxon>Oceanithermus</taxon>
    </lineage>
</organism>
<feature type="domain" description="K+ potassium transporter integral membrane" evidence="13">
    <location>
        <begin position="20"/>
        <end position="472"/>
    </location>
</feature>
<dbReference type="GO" id="GO:0015293">
    <property type="term" value="F:symporter activity"/>
    <property type="evidence" value="ECO:0007669"/>
    <property type="project" value="UniProtKB-UniRule"/>
</dbReference>
<evidence type="ECO:0000256" key="2">
    <source>
        <dbReference type="ARBA" id="ARBA00007019"/>
    </source>
</evidence>
<dbReference type="Proteomes" id="UP000321827">
    <property type="component" value="Unassembled WGS sequence"/>
</dbReference>
<feature type="transmembrane region" description="Helical" evidence="12">
    <location>
        <begin position="178"/>
        <end position="198"/>
    </location>
</feature>
<feature type="transmembrane region" description="Helical" evidence="12">
    <location>
        <begin position="406"/>
        <end position="426"/>
    </location>
</feature>
<evidence type="ECO:0000256" key="7">
    <source>
        <dbReference type="ARBA" id="ARBA00022847"/>
    </source>
</evidence>
<evidence type="ECO:0000313" key="15">
    <source>
        <dbReference type="EMBL" id="GEM89907.1"/>
    </source>
</evidence>
<comment type="function">
    <text evidence="12">Transport of potassium into the cell. Likely operates as a K(+):H(+) symporter.</text>
</comment>
<dbReference type="HAMAP" id="MF_01522">
    <property type="entry name" value="Kup"/>
    <property type="match status" value="1"/>
</dbReference>
<evidence type="ECO:0000256" key="8">
    <source>
        <dbReference type="ARBA" id="ARBA00022958"/>
    </source>
</evidence>
<evidence type="ECO:0000256" key="12">
    <source>
        <dbReference type="HAMAP-Rule" id="MF_01522"/>
    </source>
</evidence>
<feature type="domain" description="K+ potassium transporter C-terminal" evidence="14">
    <location>
        <begin position="485"/>
        <end position="629"/>
    </location>
</feature>
<feature type="transmembrane region" description="Helical" evidence="12">
    <location>
        <begin position="296"/>
        <end position="320"/>
    </location>
</feature>
<reference evidence="15 16" key="1">
    <citation type="submission" date="2019-07" db="EMBL/GenBank/DDBJ databases">
        <title>Whole genome shotgun sequence of Oceanithermus desulfurans NBRC 100063.</title>
        <authorList>
            <person name="Hosoyama A."/>
            <person name="Uohara A."/>
            <person name="Ohji S."/>
            <person name="Ichikawa N."/>
        </authorList>
    </citation>
    <scope>NUCLEOTIDE SEQUENCE [LARGE SCALE GENOMIC DNA]</scope>
    <source>
        <strain evidence="15 16">NBRC 100063</strain>
    </source>
</reference>
<evidence type="ECO:0000259" key="13">
    <source>
        <dbReference type="Pfam" id="PF02705"/>
    </source>
</evidence>
<dbReference type="InterPro" id="IPR053951">
    <property type="entry name" value="K_trans_N"/>
</dbReference>
<evidence type="ECO:0000256" key="5">
    <source>
        <dbReference type="ARBA" id="ARBA00022538"/>
    </source>
</evidence>
<feature type="transmembrane region" description="Helical" evidence="12">
    <location>
        <begin position="57"/>
        <end position="76"/>
    </location>
</feature>
<accession>A0A511RLH1</accession>
<evidence type="ECO:0000313" key="16">
    <source>
        <dbReference type="Proteomes" id="UP000321827"/>
    </source>
</evidence>
<evidence type="ECO:0000256" key="11">
    <source>
        <dbReference type="ARBA" id="ARBA00023136"/>
    </source>
</evidence>
<feature type="transmembrane region" description="Helical" evidence="12">
    <location>
        <begin position="254"/>
        <end position="276"/>
    </location>
</feature>
<evidence type="ECO:0000256" key="6">
    <source>
        <dbReference type="ARBA" id="ARBA00022692"/>
    </source>
</evidence>
<name>A0A511RLH1_9DEIN</name>
<feature type="transmembrane region" description="Helical" evidence="12">
    <location>
        <begin position="346"/>
        <end position="366"/>
    </location>
</feature>
<evidence type="ECO:0000256" key="9">
    <source>
        <dbReference type="ARBA" id="ARBA00022989"/>
    </source>
</evidence>
<keyword evidence="5 12" id="KW-0633">Potassium transport</keyword>
<feature type="transmembrane region" description="Helical" evidence="12">
    <location>
        <begin position="15"/>
        <end position="37"/>
    </location>
</feature>
<dbReference type="OrthoDB" id="9805577at2"/>
<keyword evidence="10 12" id="KW-0406">Ion transport</keyword>
<feature type="transmembrane region" description="Helical" evidence="12">
    <location>
        <begin position="148"/>
        <end position="166"/>
    </location>
</feature>
<comment type="subcellular location">
    <subcellularLocation>
        <location evidence="12">Cell membrane</location>
        <topology evidence="12">Multi-pass membrane protein</topology>
    </subcellularLocation>
    <subcellularLocation>
        <location evidence="1">Membrane</location>
        <topology evidence="1">Multi-pass membrane protein</topology>
    </subcellularLocation>
</comment>
<dbReference type="Pfam" id="PF22776">
    <property type="entry name" value="K_trans_C"/>
    <property type="match status" value="1"/>
</dbReference>
<dbReference type="PANTHER" id="PTHR30540">
    <property type="entry name" value="OSMOTIC STRESS POTASSIUM TRANSPORTER"/>
    <property type="match status" value="1"/>
</dbReference>
<keyword evidence="11 12" id="KW-0472">Membrane</keyword>
<comment type="similarity">
    <text evidence="2 12">Belongs to the HAK/KUP transporter (TC 2.A.72) family.</text>
</comment>
<gene>
    <name evidence="15" type="primary">kup1</name>
    <name evidence="12" type="synonym">kup</name>
    <name evidence="15" type="ORF">ODE01S_13410</name>
</gene>
<evidence type="ECO:0000256" key="10">
    <source>
        <dbReference type="ARBA" id="ARBA00023065"/>
    </source>
</evidence>
<evidence type="ECO:0000256" key="1">
    <source>
        <dbReference type="ARBA" id="ARBA00004141"/>
    </source>
</evidence>
<dbReference type="RefSeq" id="WP_147147172.1">
    <property type="nucleotide sequence ID" value="NZ_BJXN01000008.1"/>
</dbReference>
<dbReference type="InterPro" id="IPR023051">
    <property type="entry name" value="Kup"/>
</dbReference>
<keyword evidence="7 12" id="KW-0769">Symport</keyword>
<keyword evidence="8 12" id="KW-0630">Potassium</keyword>
<feature type="transmembrane region" description="Helical" evidence="12">
    <location>
        <begin position="432"/>
        <end position="449"/>
    </location>
</feature>
<dbReference type="EMBL" id="BJXN01000008">
    <property type="protein sequence ID" value="GEM89907.1"/>
    <property type="molecule type" value="Genomic_DNA"/>
</dbReference>
<comment type="caution">
    <text evidence="15">The sequence shown here is derived from an EMBL/GenBank/DDBJ whole genome shotgun (WGS) entry which is preliminary data.</text>
</comment>
<dbReference type="AlphaFoldDB" id="A0A511RLH1"/>
<evidence type="ECO:0000256" key="3">
    <source>
        <dbReference type="ARBA" id="ARBA00022448"/>
    </source>
</evidence>
<feature type="transmembrane region" description="Helical" evidence="12">
    <location>
        <begin position="218"/>
        <end position="242"/>
    </location>
</feature>
<evidence type="ECO:0000259" key="14">
    <source>
        <dbReference type="Pfam" id="PF22776"/>
    </source>
</evidence>
<keyword evidence="6 12" id="KW-0812">Transmembrane</keyword>
<dbReference type="Pfam" id="PF02705">
    <property type="entry name" value="K_trans"/>
    <property type="match status" value="1"/>
</dbReference>
<keyword evidence="3 12" id="KW-0813">Transport</keyword>
<feature type="transmembrane region" description="Helical" evidence="12">
    <location>
        <begin position="107"/>
        <end position="128"/>
    </location>
</feature>
<protein>
    <recommendedName>
        <fullName evidence="12">Probable potassium transport system protein Kup</fullName>
    </recommendedName>
</protein>